<sequence length="709" mass="80319">MIKMMAFFYSSPPNPAKEGKNGGEAAPKPLTSSESEPDSMSLESSTEEAQPRDSMKEGSAREEQVLAGSPPGDRGTSPCTPGQKKHKKGIKGKLVKVFFGKTPGKNGCQDQEKDEERKQVEEINQPITAEQIRELIKNQKFFKASQYLLVMEKVANGDSDNKNEEVKVEDWSEIPSLFGLLKQKLLSVLRSSVVIASSQPELLQDAIRTMVDLVEQDERVGSEEKAVEQLTPSQIRNWKEEWRNTVQASVVERMKAPTANKEGLSATAQSFLHMGSTMKEDLITVVKYIKPHYPEHFQVCSTYAKYYYHCFFSQLEMIARFELGSNDTYLLLTWVQNLYPNQIRNHPILAKELDESSLGNLLSSRQVEQLEATYRANEASSVKHWLGKILEVEVTRWKEGKEPEILDGHFHSELAIDAIQTIYGAYKRAEDITPELGKEMSVLLLEELLVFLQSYKKKMESFIKENKLHQYYGATIIANVNNCLSFRTHTEESTVSTQKEVKEKIFTTLNEIQNLGFEALLHGLFLELQPLFRKFTQKKWISCTDIIDEIIAVTCFHSSIFRFFKDPLQEAIMGKVHLHLVREYITRLLRKKVSLKTPELQNNLCELVRKDASILQNFCTTHGSKASWLNSALPSLAEIIRLQDTDAIMVEVGVLANNYPDISKKHLQALLYIKGNLSSGDYKTLPGVLDLGVHTGQPPTSLFASIRMS</sequence>
<name>A0A8D2J4R5_VARKO</name>
<organism evidence="3 4">
    <name type="scientific">Varanus komodoensis</name>
    <name type="common">Komodo dragon</name>
    <dbReference type="NCBI Taxonomy" id="61221"/>
    <lineage>
        <taxon>Eukaryota</taxon>
        <taxon>Metazoa</taxon>
        <taxon>Chordata</taxon>
        <taxon>Craniata</taxon>
        <taxon>Vertebrata</taxon>
        <taxon>Euteleostomi</taxon>
        <taxon>Lepidosauria</taxon>
        <taxon>Squamata</taxon>
        <taxon>Bifurcata</taxon>
        <taxon>Unidentata</taxon>
        <taxon>Episquamata</taxon>
        <taxon>Toxicofera</taxon>
        <taxon>Anguimorpha</taxon>
        <taxon>Paleoanguimorpha</taxon>
        <taxon>Varanoidea</taxon>
        <taxon>Varanidae</taxon>
        <taxon>Varanus</taxon>
    </lineage>
</organism>
<dbReference type="Ensembl" id="ENSVKKT00000007674.1">
    <property type="protein sequence ID" value="ENSVKKP00000007478.1"/>
    <property type="gene ID" value="ENSVKKG00000005376.1"/>
</dbReference>
<comment type="similarity">
    <text evidence="1">Belongs to the SEC6 family.</text>
</comment>
<reference evidence="3" key="1">
    <citation type="submission" date="2025-08" db="UniProtKB">
        <authorList>
            <consortium name="Ensembl"/>
        </authorList>
    </citation>
    <scope>IDENTIFICATION</scope>
</reference>
<evidence type="ECO:0000313" key="3">
    <source>
        <dbReference type="Ensembl" id="ENSVKKP00000007478.1"/>
    </source>
</evidence>
<dbReference type="InterPro" id="IPR042532">
    <property type="entry name" value="EXOC3/Sec6_C"/>
</dbReference>
<dbReference type="InterPro" id="IPR010326">
    <property type="entry name" value="EXOC3/Sec6"/>
</dbReference>
<dbReference type="PANTHER" id="PTHR21292">
    <property type="entry name" value="EXOCYST COMPLEX COMPONENT SEC6-RELATED"/>
    <property type="match status" value="1"/>
</dbReference>
<dbReference type="GO" id="GO:0000145">
    <property type="term" value="C:exocyst"/>
    <property type="evidence" value="ECO:0007669"/>
    <property type="project" value="InterPro"/>
</dbReference>
<evidence type="ECO:0000313" key="4">
    <source>
        <dbReference type="Proteomes" id="UP000694545"/>
    </source>
</evidence>
<dbReference type="GO" id="GO:0051601">
    <property type="term" value="P:exocyst localization"/>
    <property type="evidence" value="ECO:0007669"/>
    <property type="project" value="TreeGrafter"/>
</dbReference>
<dbReference type="OMA" id="ESTXSAN"/>
<gene>
    <name evidence="3" type="primary">TNFAIP2</name>
</gene>
<dbReference type="AlphaFoldDB" id="A0A8D2J4R5"/>
<proteinExistence type="inferred from homology"/>
<reference evidence="3" key="2">
    <citation type="submission" date="2025-09" db="UniProtKB">
        <authorList>
            <consortium name="Ensembl"/>
        </authorList>
    </citation>
    <scope>IDENTIFICATION</scope>
</reference>
<dbReference type="KEGG" id="vko:123026583"/>
<dbReference type="OrthoDB" id="190098at2759"/>
<dbReference type="Proteomes" id="UP000694545">
    <property type="component" value="Unplaced"/>
</dbReference>
<dbReference type="GeneID" id="123026583"/>
<feature type="region of interest" description="Disordered" evidence="2">
    <location>
        <begin position="1"/>
        <end position="89"/>
    </location>
</feature>
<dbReference type="Gene3D" id="1.10.357.50">
    <property type="match status" value="1"/>
</dbReference>
<evidence type="ECO:0000256" key="1">
    <source>
        <dbReference type="ARBA" id="ARBA00009447"/>
    </source>
</evidence>
<dbReference type="Gene3D" id="1.10.357.70">
    <property type="entry name" value="Exocyst complex component Sec6, C-terminal domain"/>
    <property type="match status" value="1"/>
</dbReference>
<protein>
    <submittedName>
        <fullName evidence="3">TNF alpha induced protein 2</fullName>
    </submittedName>
</protein>
<dbReference type="PANTHER" id="PTHR21292:SF4">
    <property type="entry name" value="TUMOR NECROSIS FACTOR ALPHA-INDUCED PROTEIN 2"/>
    <property type="match status" value="1"/>
</dbReference>
<keyword evidence="4" id="KW-1185">Reference proteome</keyword>
<dbReference type="GO" id="GO:0000149">
    <property type="term" value="F:SNARE binding"/>
    <property type="evidence" value="ECO:0007669"/>
    <property type="project" value="TreeGrafter"/>
</dbReference>
<dbReference type="Pfam" id="PF06046">
    <property type="entry name" value="Sec6"/>
    <property type="match status" value="1"/>
</dbReference>
<evidence type="ECO:0000256" key="2">
    <source>
        <dbReference type="SAM" id="MobiDB-lite"/>
    </source>
</evidence>
<dbReference type="RefSeq" id="XP_044292314.1">
    <property type="nucleotide sequence ID" value="XM_044436379.1"/>
</dbReference>
<feature type="compositionally biased region" description="Basic and acidic residues" evidence="2">
    <location>
        <begin position="49"/>
        <end position="64"/>
    </location>
</feature>
<accession>A0A8D2J4R5</accession>
<dbReference type="GO" id="GO:0006887">
    <property type="term" value="P:exocytosis"/>
    <property type="evidence" value="ECO:0007669"/>
    <property type="project" value="InterPro"/>
</dbReference>
<dbReference type="CTD" id="7127"/>